<keyword evidence="6" id="KW-1185">Reference proteome</keyword>
<dbReference type="RefSeq" id="WP_289504505.1">
    <property type="nucleotide sequence ID" value="NZ_CP116805.1"/>
</dbReference>
<dbReference type="InterPro" id="IPR005475">
    <property type="entry name" value="Transketolase-like_Pyr-bd"/>
</dbReference>
<reference evidence="5" key="1">
    <citation type="submission" date="2023-01" db="EMBL/GenBank/DDBJ databases">
        <title>The genome sequence of Kordiimonadaceae bacterium 6D33.</title>
        <authorList>
            <person name="Liu Y."/>
        </authorList>
    </citation>
    <scope>NUCLEOTIDE SEQUENCE</scope>
    <source>
        <strain evidence="5">6D33</strain>
    </source>
</reference>
<name>A0AAE9XTW0_9PROT</name>
<sequence>MKQMTIPAAAAEALYQAMAADGSVFLIGEDLAMGGVFGAAQGLKDRFGPSRVVDTPISETSFLGLGIGAAMSGMKPVVEIMFCDFLGVCFDQLMNQAAKTRFLSGGTVSLPLVIRTTMGAGDGSGAMHSQSNYGLVASVAGLRVACPSNAADAAGLLKTALEGPDPVVIFEHKGLFGAETPVDPALPPVPFGKARTLRQGADVTLVAIAAMVPVALKVADSLAKRGIGVEVIDPVTINPLDRAAVLASVQKTGRFVVLDEGAAFAGIADALVSMVSREAFRSLKAAPAAITPPHTPVPYAPALEAAWLPDAARVEAAILNMMEDV</sequence>
<accession>A0AAE9XTW0</accession>
<dbReference type="EMBL" id="CP116805">
    <property type="protein sequence ID" value="WCL54786.1"/>
    <property type="molecule type" value="Genomic_DNA"/>
</dbReference>
<keyword evidence="3" id="KW-0786">Thiamine pyrophosphate</keyword>
<gene>
    <name evidence="5" type="ORF">PH603_03315</name>
</gene>
<dbReference type="InterPro" id="IPR009014">
    <property type="entry name" value="Transketo_C/PFOR_II"/>
</dbReference>
<evidence type="ECO:0000313" key="6">
    <source>
        <dbReference type="Proteomes" id="UP001217500"/>
    </source>
</evidence>
<dbReference type="Pfam" id="PF02779">
    <property type="entry name" value="Transket_pyr"/>
    <property type="match status" value="1"/>
</dbReference>
<evidence type="ECO:0000256" key="3">
    <source>
        <dbReference type="ARBA" id="ARBA00023052"/>
    </source>
</evidence>
<dbReference type="CDD" id="cd07036">
    <property type="entry name" value="TPP_PYR_E1-PDHc-beta_like"/>
    <property type="match status" value="1"/>
</dbReference>
<dbReference type="AlphaFoldDB" id="A0AAE9XTW0"/>
<dbReference type="KEGG" id="gso:PH603_03315"/>
<dbReference type="Gene3D" id="3.40.50.970">
    <property type="match status" value="1"/>
</dbReference>
<protein>
    <submittedName>
        <fullName evidence="5">Transketolase C-terminal domain-containing protein</fullName>
    </submittedName>
</protein>
<proteinExistence type="predicted"/>
<comment type="cofactor">
    <cofactor evidence="1">
        <name>thiamine diphosphate</name>
        <dbReference type="ChEBI" id="CHEBI:58937"/>
    </cofactor>
</comment>
<feature type="domain" description="Transketolase-like pyrimidine-binding" evidence="4">
    <location>
        <begin position="4"/>
        <end position="178"/>
    </location>
</feature>
<dbReference type="InterPro" id="IPR029061">
    <property type="entry name" value="THDP-binding"/>
</dbReference>
<dbReference type="SUPFAM" id="SSF52922">
    <property type="entry name" value="TK C-terminal domain-like"/>
    <property type="match status" value="1"/>
</dbReference>
<evidence type="ECO:0000256" key="2">
    <source>
        <dbReference type="ARBA" id="ARBA00023002"/>
    </source>
</evidence>
<evidence type="ECO:0000256" key="1">
    <source>
        <dbReference type="ARBA" id="ARBA00001964"/>
    </source>
</evidence>
<dbReference type="Proteomes" id="UP001217500">
    <property type="component" value="Chromosome"/>
</dbReference>
<dbReference type="PANTHER" id="PTHR43257">
    <property type="entry name" value="PYRUVATE DEHYDROGENASE E1 COMPONENT BETA SUBUNIT"/>
    <property type="match status" value="1"/>
</dbReference>
<evidence type="ECO:0000313" key="5">
    <source>
        <dbReference type="EMBL" id="WCL54786.1"/>
    </source>
</evidence>
<evidence type="ECO:0000259" key="4">
    <source>
        <dbReference type="SMART" id="SM00861"/>
    </source>
</evidence>
<dbReference type="InterPro" id="IPR033248">
    <property type="entry name" value="Transketolase_C"/>
</dbReference>
<dbReference type="FunFam" id="3.40.50.970:FF:000001">
    <property type="entry name" value="Pyruvate dehydrogenase E1 beta subunit"/>
    <property type="match status" value="1"/>
</dbReference>
<dbReference type="GO" id="GO:0016491">
    <property type="term" value="F:oxidoreductase activity"/>
    <property type="evidence" value="ECO:0007669"/>
    <property type="project" value="UniProtKB-KW"/>
</dbReference>
<dbReference type="Gene3D" id="3.40.50.920">
    <property type="match status" value="1"/>
</dbReference>
<dbReference type="PANTHER" id="PTHR43257:SF2">
    <property type="entry name" value="PYRUVATE DEHYDROGENASE E1 COMPONENT SUBUNIT BETA"/>
    <property type="match status" value="1"/>
</dbReference>
<dbReference type="SUPFAM" id="SSF52518">
    <property type="entry name" value="Thiamin diphosphate-binding fold (THDP-binding)"/>
    <property type="match status" value="1"/>
</dbReference>
<organism evidence="5 6">
    <name type="scientific">Gimibacter soli</name>
    <dbReference type="NCBI Taxonomy" id="3024400"/>
    <lineage>
        <taxon>Bacteria</taxon>
        <taxon>Pseudomonadati</taxon>
        <taxon>Pseudomonadota</taxon>
        <taxon>Alphaproteobacteria</taxon>
        <taxon>Kordiimonadales</taxon>
        <taxon>Temperatibacteraceae</taxon>
        <taxon>Gimibacter</taxon>
    </lineage>
</organism>
<dbReference type="SMART" id="SM00861">
    <property type="entry name" value="Transket_pyr"/>
    <property type="match status" value="1"/>
</dbReference>
<keyword evidence="2" id="KW-0560">Oxidoreductase</keyword>
<dbReference type="Pfam" id="PF02780">
    <property type="entry name" value="Transketolase_C"/>
    <property type="match status" value="1"/>
</dbReference>